<comment type="subcellular location">
    <subcellularLocation>
        <location evidence="1">Secreted</location>
    </subcellularLocation>
</comment>
<evidence type="ECO:0000256" key="2">
    <source>
        <dbReference type="ARBA" id="ARBA00007236"/>
    </source>
</evidence>
<dbReference type="OrthoDB" id="5802485at2759"/>
<comment type="caution">
    <text evidence="6">The sequence shown here is derived from an EMBL/GenBank/DDBJ whole genome shotgun (WGS) entry which is preliminary data.</text>
</comment>
<reference evidence="6" key="1">
    <citation type="submission" date="2020-09" db="EMBL/GenBank/DDBJ databases">
        <authorList>
            <person name="Kikuchi T."/>
        </authorList>
    </citation>
    <scope>NUCLEOTIDE SEQUENCE</scope>
    <source>
        <strain evidence="6">Ka4C1</strain>
    </source>
</reference>
<dbReference type="EMBL" id="CAJFDI010000003">
    <property type="protein sequence ID" value="CAD5219611.1"/>
    <property type="molecule type" value="Genomic_DNA"/>
</dbReference>
<dbReference type="Proteomes" id="UP000582659">
    <property type="component" value="Unassembled WGS sequence"/>
</dbReference>
<dbReference type="GO" id="GO:0005576">
    <property type="term" value="C:extracellular region"/>
    <property type="evidence" value="ECO:0007669"/>
    <property type="project" value="UniProtKB-SubCell"/>
</dbReference>
<comment type="similarity">
    <text evidence="2">Belongs to the IL-17 family.</text>
</comment>
<sequence length="262" mass="29603">MTSIDSTTRYCAMRPSCSQEPEHDDNEICSSSSTTSARKCLPNRTTPKTAGYSLPSVKWTFLLTLLCSLANPIFSRHVEGAKLKDECFHRYQNKDHHTSLAEWIHRKNTSHYSPIIPSYSQALIKIELDNLKDGEQVTAGSSSCNSRRQTTVTAETPLRERALCKFEYILNYNPKRIPAALTEVKCSCPRPSTRLVGRRIFECEPLKYQVRVLMFDEECQSYVEQTEEVALGCIPVVQANVNNDGDTEADFMIPIKAEVPSK</sequence>
<proteinExistence type="inferred from homology"/>
<dbReference type="Gene3D" id="2.10.90.10">
    <property type="entry name" value="Cystine-knot cytokines"/>
    <property type="match status" value="1"/>
</dbReference>
<keyword evidence="4" id="KW-0732">Signal</keyword>
<gene>
    <name evidence="6" type="ORF">BXYJ_LOCUS5765</name>
</gene>
<dbReference type="AlphaFoldDB" id="A0A7I8WLT9"/>
<dbReference type="Proteomes" id="UP000659654">
    <property type="component" value="Unassembled WGS sequence"/>
</dbReference>
<evidence type="ECO:0000313" key="6">
    <source>
        <dbReference type="EMBL" id="CAD5219611.1"/>
    </source>
</evidence>
<evidence type="ECO:0000313" key="7">
    <source>
        <dbReference type="Proteomes" id="UP000659654"/>
    </source>
</evidence>
<evidence type="ECO:0000256" key="5">
    <source>
        <dbReference type="SAM" id="MobiDB-lite"/>
    </source>
</evidence>
<organism evidence="6 7">
    <name type="scientific">Bursaphelenchus xylophilus</name>
    <name type="common">Pinewood nematode worm</name>
    <name type="synonym">Aphelenchoides xylophilus</name>
    <dbReference type="NCBI Taxonomy" id="6326"/>
    <lineage>
        <taxon>Eukaryota</taxon>
        <taxon>Metazoa</taxon>
        <taxon>Ecdysozoa</taxon>
        <taxon>Nematoda</taxon>
        <taxon>Chromadorea</taxon>
        <taxon>Rhabditida</taxon>
        <taxon>Tylenchina</taxon>
        <taxon>Tylenchomorpha</taxon>
        <taxon>Aphelenchoidea</taxon>
        <taxon>Aphelenchoididae</taxon>
        <taxon>Bursaphelenchus</taxon>
    </lineage>
</organism>
<name>A0A7I8WLT9_BURXY</name>
<dbReference type="EMBL" id="CAJFCV020000003">
    <property type="protein sequence ID" value="CAG9105048.1"/>
    <property type="molecule type" value="Genomic_DNA"/>
</dbReference>
<dbReference type="GO" id="GO:0005125">
    <property type="term" value="F:cytokine activity"/>
    <property type="evidence" value="ECO:0007669"/>
    <property type="project" value="InterPro"/>
</dbReference>
<keyword evidence="7" id="KW-1185">Reference proteome</keyword>
<protein>
    <submittedName>
        <fullName evidence="6">(pine wood nematode) hypothetical protein</fullName>
    </submittedName>
</protein>
<dbReference type="InterPro" id="IPR010345">
    <property type="entry name" value="IL-17_fam"/>
</dbReference>
<evidence type="ECO:0000256" key="3">
    <source>
        <dbReference type="ARBA" id="ARBA00022525"/>
    </source>
</evidence>
<evidence type="ECO:0000256" key="4">
    <source>
        <dbReference type="ARBA" id="ARBA00022729"/>
    </source>
</evidence>
<dbReference type="InterPro" id="IPR029034">
    <property type="entry name" value="Cystine-knot_cytokine"/>
</dbReference>
<accession>A0A7I8WLT9</accession>
<dbReference type="Pfam" id="PF06083">
    <property type="entry name" value="IL17"/>
    <property type="match status" value="1"/>
</dbReference>
<dbReference type="SUPFAM" id="SSF57501">
    <property type="entry name" value="Cystine-knot cytokines"/>
    <property type="match status" value="1"/>
</dbReference>
<feature type="compositionally biased region" description="Polar residues" evidence="5">
    <location>
        <begin position="28"/>
        <end position="42"/>
    </location>
</feature>
<feature type="region of interest" description="Disordered" evidence="5">
    <location>
        <begin position="16"/>
        <end position="42"/>
    </location>
</feature>
<evidence type="ECO:0000256" key="1">
    <source>
        <dbReference type="ARBA" id="ARBA00004613"/>
    </source>
</evidence>
<keyword evidence="3" id="KW-0964">Secreted</keyword>